<dbReference type="Pfam" id="PF01476">
    <property type="entry name" value="LysM"/>
    <property type="match status" value="1"/>
</dbReference>
<dbReference type="EMBL" id="JAGTXO010000030">
    <property type="protein sequence ID" value="KAG8460819.1"/>
    <property type="molecule type" value="Genomic_DNA"/>
</dbReference>
<dbReference type="CDD" id="cd00118">
    <property type="entry name" value="LysM"/>
    <property type="match status" value="1"/>
</dbReference>
<name>A0A8J5XH88_DIALT</name>
<feature type="compositionally biased region" description="Low complexity" evidence="5">
    <location>
        <begin position="323"/>
        <end position="334"/>
    </location>
</feature>
<evidence type="ECO:0000313" key="9">
    <source>
        <dbReference type="Proteomes" id="UP000751190"/>
    </source>
</evidence>
<evidence type="ECO:0000313" key="8">
    <source>
        <dbReference type="EMBL" id="KAG8460819.1"/>
    </source>
</evidence>
<feature type="compositionally biased region" description="Pro residues" evidence="5">
    <location>
        <begin position="284"/>
        <end position="296"/>
    </location>
</feature>
<dbReference type="SUPFAM" id="SSF54106">
    <property type="entry name" value="LysM domain"/>
    <property type="match status" value="1"/>
</dbReference>
<feature type="region of interest" description="Disordered" evidence="5">
    <location>
        <begin position="475"/>
        <end position="546"/>
    </location>
</feature>
<dbReference type="PANTHER" id="PTHR23354">
    <property type="entry name" value="NUCLEOLAR PROTEIN 7/ESTROGEN RECEPTOR COACTIVATOR-RELATED"/>
    <property type="match status" value="1"/>
</dbReference>
<dbReference type="InterPro" id="IPR006571">
    <property type="entry name" value="TLDc_dom"/>
</dbReference>
<dbReference type="SMART" id="SM00584">
    <property type="entry name" value="TLDc"/>
    <property type="match status" value="1"/>
</dbReference>
<evidence type="ECO:0000256" key="2">
    <source>
        <dbReference type="ARBA" id="ARBA00009540"/>
    </source>
</evidence>
<dbReference type="PROSITE" id="PS51782">
    <property type="entry name" value="LYSM"/>
    <property type="match status" value="1"/>
</dbReference>
<dbReference type="PROSITE" id="PS51886">
    <property type="entry name" value="TLDC"/>
    <property type="match status" value="1"/>
</dbReference>
<evidence type="ECO:0000256" key="5">
    <source>
        <dbReference type="SAM" id="MobiDB-lite"/>
    </source>
</evidence>
<evidence type="ECO:0000259" key="7">
    <source>
        <dbReference type="PROSITE" id="PS51886"/>
    </source>
</evidence>
<proteinExistence type="inferred from homology"/>
<reference evidence="8" key="1">
    <citation type="submission" date="2021-05" db="EMBL/GenBank/DDBJ databases">
        <title>The genome of the haptophyte Pavlova lutheri (Diacronema luteri, Pavlovales) - a model for lipid biosynthesis in eukaryotic algae.</title>
        <authorList>
            <person name="Hulatt C.J."/>
            <person name="Posewitz M.C."/>
        </authorList>
    </citation>
    <scope>NUCLEOTIDE SEQUENCE</scope>
    <source>
        <strain evidence="8">NIVA-4/92</strain>
    </source>
</reference>
<evidence type="ECO:0000256" key="4">
    <source>
        <dbReference type="ARBA" id="ARBA00040604"/>
    </source>
</evidence>
<sequence>MQLSAEGESGGASAEPLAETLAEPSARGSMPPADGRAHSPRTPARRAERAPADAARWSAGSKPSDARTHGSARAHSRGRPCVDVNPVAWSTGSAASDGMRSPGSLPADAADVAASDGNSPMCSPAAAVGREVPAEWRAGATHAVSSPAAAIERARAARSVDGRWARRDTATNAPPSERASMALSSPSRTSLVAAPLVLARSAAPPPRSGLSAVEALVATAGARTLLTHTPSAAAAAAATPAAFACGPPELTAPAGAPSGACTRTHQQGATAPPAHEAHAQPSSPTGPGPGPGPGSGPGPADRASASRCSADARAEAIMPPAPAVAGRTPPAGAARRAKSPAGEEAASAALSRTAAVSATPTAAMPASAHAHERTQARACVHAEGSRGAREAGGDKQAVQRPRPLHRADDGRRRGSRTHAPPHGWAVEYDVRPGDTLAAVAMRAGVGARELRAANGLPAIGGAIMAGQRLWLPGAERADDGRPAHPTAAPRADEGGASDAATAAAAAAPPPGGARAAKRAADASATPQRVQRPSQPSSLARAASASAAERARAPRALAFGFVRRSLTPPPASPPPAHGGASRPLRAALAAQLPLTMPATYCTQGRGVSGTLTVSDGLTTFEPELWDPLVRAYGRLPFQIAVDNASVAHARARSGREAAPCGDGRGAQRRGASERAGGDCENGGGGVHNLRAAGAPAGITRKRCASLHLALSATGGGDGAEHGSRMADVSFWLRDMHAAQTACDALTSSSSFRQRARSLEASSYAPVAADALAWRGARAGVLQQQQQQQQQQRWAGEGQAVAQARDTRGGVGAVERAAGAGGAGGRAERLRALLASPRGGRTSMPQQISPGLGADAGGAHWPPIVAGDGDERNASSEPASDGDDAHGGRVARARGRGLRGRGAASRRSLLAAYLESLSRQISARAPCADDSDGDAPAGVRAALLPPFRPRLRGRTSRSPPPLVSTAEIEALAASLPQRHKLCDWKLLYCLEEHGCSLHTFFDRARGHAGTVLLVRDAELGALFGAFAPCEWRACKGFYGSGETLLFSLRPKRQVLRWTGANSYFMLSDESSLAIGAGGCFGLWLSADFAHGSAGECETFDAGMVAPAREFRCAAIEVYGLVAPSVLADD</sequence>
<feature type="compositionally biased region" description="Basic residues" evidence="5">
    <location>
        <begin position="887"/>
        <end position="897"/>
    </location>
</feature>
<feature type="region of interest" description="Disordered" evidence="5">
    <location>
        <begin position="1"/>
        <end position="126"/>
    </location>
</feature>
<feature type="domain" description="LysM" evidence="6">
    <location>
        <begin position="426"/>
        <end position="471"/>
    </location>
</feature>
<feature type="compositionally biased region" description="Basic and acidic residues" evidence="5">
    <location>
        <begin position="383"/>
        <end position="393"/>
    </location>
</feature>
<dbReference type="AlphaFoldDB" id="A0A8J5XH88"/>
<feature type="domain" description="TLDc" evidence="7">
    <location>
        <begin position="959"/>
        <end position="1119"/>
    </location>
</feature>
<dbReference type="GO" id="GO:0005739">
    <property type="term" value="C:mitochondrion"/>
    <property type="evidence" value="ECO:0007669"/>
    <property type="project" value="UniProtKB-SubCell"/>
</dbReference>
<feature type="region of interest" description="Disordered" evidence="5">
    <location>
        <begin position="255"/>
        <end position="427"/>
    </location>
</feature>
<dbReference type="GO" id="GO:0006979">
    <property type="term" value="P:response to oxidative stress"/>
    <property type="evidence" value="ECO:0007669"/>
    <property type="project" value="TreeGrafter"/>
</dbReference>
<comment type="caution">
    <text evidence="8">The sequence shown here is derived from an EMBL/GenBank/DDBJ whole genome shotgun (WGS) entry which is preliminary data.</text>
</comment>
<feature type="compositionally biased region" description="Low complexity" evidence="5">
    <location>
        <begin position="345"/>
        <end position="368"/>
    </location>
</feature>
<dbReference type="GO" id="GO:0005634">
    <property type="term" value="C:nucleus"/>
    <property type="evidence" value="ECO:0007669"/>
    <property type="project" value="TreeGrafter"/>
</dbReference>
<evidence type="ECO:0000259" key="6">
    <source>
        <dbReference type="PROSITE" id="PS51782"/>
    </source>
</evidence>
<accession>A0A8J5XH88</accession>
<evidence type="ECO:0000256" key="3">
    <source>
        <dbReference type="ARBA" id="ARBA00023128"/>
    </source>
</evidence>
<dbReference type="Proteomes" id="UP000751190">
    <property type="component" value="Unassembled WGS sequence"/>
</dbReference>
<feature type="region of interest" description="Disordered" evidence="5">
    <location>
        <begin position="834"/>
        <end position="897"/>
    </location>
</feature>
<dbReference type="PANTHER" id="PTHR23354:SF62">
    <property type="entry name" value="MUSTARD, ISOFORM V"/>
    <property type="match status" value="1"/>
</dbReference>
<feature type="compositionally biased region" description="Low complexity" evidence="5">
    <location>
        <begin position="1"/>
        <end position="15"/>
    </location>
</feature>
<feature type="compositionally biased region" description="Low complexity" evidence="5">
    <location>
        <begin position="521"/>
        <end position="546"/>
    </location>
</feature>
<organism evidence="8 9">
    <name type="scientific">Diacronema lutheri</name>
    <name type="common">Unicellular marine alga</name>
    <name type="synonym">Monochrysis lutheri</name>
    <dbReference type="NCBI Taxonomy" id="2081491"/>
    <lineage>
        <taxon>Eukaryota</taxon>
        <taxon>Haptista</taxon>
        <taxon>Haptophyta</taxon>
        <taxon>Pavlovophyceae</taxon>
        <taxon>Pavlovales</taxon>
        <taxon>Pavlovaceae</taxon>
        <taxon>Diacronema</taxon>
    </lineage>
</organism>
<keyword evidence="9" id="KW-1185">Reference proteome</keyword>
<comment type="subcellular location">
    <subcellularLocation>
        <location evidence="1">Mitochondrion</location>
    </subcellularLocation>
</comment>
<feature type="region of interest" description="Disordered" evidence="5">
    <location>
        <begin position="653"/>
        <end position="678"/>
    </location>
</feature>
<protein>
    <recommendedName>
        <fullName evidence="4">Oxidation resistance protein 1</fullName>
    </recommendedName>
</protein>
<dbReference type="Pfam" id="PF07534">
    <property type="entry name" value="TLD"/>
    <property type="match status" value="1"/>
</dbReference>
<comment type="similarity">
    <text evidence="2">Belongs to the OXR1 family.</text>
</comment>
<feature type="region of interest" description="Disordered" evidence="5">
    <location>
        <begin position="165"/>
        <end position="187"/>
    </location>
</feature>
<evidence type="ECO:0000256" key="1">
    <source>
        <dbReference type="ARBA" id="ARBA00004173"/>
    </source>
</evidence>
<dbReference type="InterPro" id="IPR036779">
    <property type="entry name" value="LysM_dom_sf"/>
</dbReference>
<feature type="compositionally biased region" description="Low complexity" evidence="5">
    <location>
        <begin position="298"/>
        <end position="311"/>
    </location>
</feature>
<feature type="compositionally biased region" description="Low complexity" evidence="5">
    <location>
        <begin position="494"/>
        <end position="506"/>
    </location>
</feature>
<dbReference type="InterPro" id="IPR018392">
    <property type="entry name" value="LysM"/>
</dbReference>
<dbReference type="OrthoDB" id="26679at2759"/>
<keyword evidence="3" id="KW-0496">Mitochondrion</keyword>
<dbReference type="SMART" id="SM00257">
    <property type="entry name" value="LysM"/>
    <property type="match status" value="1"/>
</dbReference>
<gene>
    <name evidence="8" type="ORF">KFE25_010874</name>
</gene>
<dbReference type="Gene3D" id="3.10.350.10">
    <property type="entry name" value="LysM domain"/>
    <property type="match status" value="1"/>
</dbReference>